<keyword evidence="2" id="KW-1185">Reference proteome</keyword>
<evidence type="ECO:0000313" key="1">
    <source>
        <dbReference type="EMBL" id="MCD7470660.1"/>
    </source>
</evidence>
<accession>A0ABS8TGM7</accession>
<evidence type="ECO:0000313" key="2">
    <source>
        <dbReference type="Proteomes" id="UP000823775"/>
    </source>
</evidence>
<organism evidence="1 2">
    <name type="scientific">Datura stramonium</name>
    <name type="common">Jimsonweed</name>
    <name type="synonym">Common thornapple</name>
    <dbReference type="NCBI Taxonomy" id="4076"/>
    <lineage>
        <taxon>Eukaryota</taxon>
        <taxon>Viridiplantae</taxon>
        <taxon>Streptophyta</taxon>
        <taxon>Embryophyta</taxon>
        <taxon>Tracheophyta</taxon>
        <taxon>Spermatophyta</taxon>
        <taxon>Magnoliopsida</taxon>
        <taxon>eudicotyledons</taxon>
        <taxon>Gunneridae</taxon>
        <taxon>Pentapetalae</taxon>
        <taxon>asterids</taxon>
        <taxon>lamiids</taxon>
        <taxon>Solanales</taxon>
        <taxon>Solanaceae</taxon>
        <taxon>Solanoideae</taxon>
        <taxon>Datureae</taxon>
        <taxon>Datura</taxon>
    </lineage>
</organism>
<dbReference type="Proteomes" id="UP000823775">
    <property type="component" value="Unassembled WGS sequence"/>
</dbReference>
<reference evidence="1 2" key="1">
    <citation type="journal article" date="2021" name="BMC Genomics">
        <title>Datura genome reveals duplications of psychoactive alkaloid biosynthetic genes and high mutation rate following tissue culture.</title>
        <authorList>
            <person name="Rajewski A."/>
            <person name="Carter-House D."/>
            <person name="Stajich J."/>
            <person name="Litt A."/>
        </authorList>
    </citation>
    <scope>NUCLEOTIDE SEQUENCE [LARGE SCALE GENOMIC DNA]</scope>
    <source>
        <strain evidence="1">AR-01</strain>
    </source>
</reference>
<proteinExistence type="predicted"/>
<protein>
    <submittedName>
        <fullName evidence="1">Uncharacterized protein</fullName>
    </submittedName>
</protein>
<dbReference type="EMBL" id="JACEIK010001592">
    <property type="protein sequence ID" value="MCD7470660.1"/>
    <property type="molecule type" value="Genomic_DNA"/>
</dbReference>
<comment type="caution">
    <text evidence="1">The sequence shown here is derived from an EMBL/GenBank/DDBJ whole genome shotgun (WGS) entry which is preliminary data.</text>
</comment>
<gene>
    <name evidence="1" type="ORF">HAX54_010674</name>
</gene>
<name>A0ABS8TGM7_DATST</name>
<sequence length="100" mass="11656">MCATSHSYDGNDDMECEGQSTAFECMEDMLQTFLERVSNLEEDADSAMLIELSSLKQEMVEEEISRSNDEPKYLYDHNKIVELKKRKNLKKKSLVLKRRS</sequence>